<dbReference type="Proteomes" id="UP000007014">
    <property type="component" value="Chromosome 14"/>
</dbReference>
<sequence>MLCQVRGSESDLLRLAAENPEGFGPCIRPSGCYFREELDALLARPPVDGQVRQRSFSGSLLPKLGAAAQGLSACCTGLESRRCVAQLGHVSKPPAALCERLVLFIIDYDDTLYPTSQLGSAVLQLQRLEELAQAQATREASQRAVEVPRSPRCSSLPPSPDTRSSVMLVLDDSIPYPSSMQLDQHPSEAADEMHADAPSAVPSIRPGRSPGTPYATSEITSIFTQLAYAPAELYALCVELDETVSAFLTLCLDSGRNHHVSIVTNADLRWVFSSSRGALPRTHRLLFDKTVFDAEAGAIHTSTSTSRTCACISARGRYGDLRDDGTEAVGRDPTDWKVACFRDEIERVLGERDALRREWAFWQQQQELRKQVLHGSTLWDDAFETVCEKEPCERCLDAHRQFESDRRQRGIRMPSVASRACLTKIPFDLFVIGDSEYEMEAARKIHVEFPMARLKAIKMIEEPSMVDIMHQLRELAKELPAFIQARGDLQLELAKSTGTSLDDVHTLT</sequence>
<feature type="compositionally biased region" description="Basic and acidic residues" evidence="1">
    <location>
        <begin position="185"/>
        <end position="195"/>
    </location>
</feature>
<feature type="region of interest" description="Disordered" evidence="1">
    <location>
        <begin position="139"/>
        <end position="164"/>
    </location>
</feature>
<reference evidence="2 3" key="2">
    <citation type="journal article" date="2007" name="BMC Biol.">
        <title>A 100%-complete sequence reveals unusually simple genomic features in the hot-spring red alga Cyanidioschyzon merolae.</title>
        <authorList>
            <person name="Nozaki H."/>
            <person name="Takano H."/>
            <person name="Misumi O."/>
            <person name="Terasawa K."/>
            <person name="Matsuzaki M."/>
            <person name="Maruyama S."/>
            <person name="Nishida K."/>
            <person name="Yagisawa F."/>
            <person name="Yoshida Y."/>
            <person name="Fujiwara T."/>
            <person name="Takio S."/>
            <person name="Tamura K."/>
            <person name="Chung S.J."/>
            <person name="Nakamura S."/>
            <person name="Kuroiwa H."/>
            <person name="Tanaka K."/>
            <person name="Sato N."/>
            <person name="Kuroiwa T."/>
        </authorList>
    </citation>
    <scope>NUCLEOTIDE SEQUENCE [LARGE SCALE GENOMIC DNA]</scope>
    <source>
        <strain evidence="2 3">10D</strain>
    </source>
</reference>
<dbReference type="PANTHER" id="PTHR38899">
    <property type="entry name" value="DOMAIN OOKINETE PROTEIN, PUTATIVE-RELATED"/>
    <property type="match status" value="1"/>
</dbReference>
<keyword evidence="3" id="KW-1185">Reference proteome</keyword>
<reference evidence="2 3" key="1">
    <citation type="journal article" date="2004" name="Nature">
        <title>Genome sequence of the ultrasmall unicellular red alga Cyanidioschyzon merolae 10D.</title>
        <authorList>
            <person name="Matsuzaki M."/>
            <person name="Misumi O."/>
            <person name="Shin-i T."/>
            <person name="Maruyama S."/>
            <person name="Takahara M."/>
            <person name="Miyagishima S."/>
            <person name="Mori T."/>
            <person name="Nishida K."/>
            <person name="Yagisawa F."/>
            <person name="Nishida K."/>
            <person name="Yoshida Y."/>
            <person name="Nishimura Y."/>
            <person name="Nakao S."/>
            <person name="Kobayashi T."/>
            <person name="Momoyama Y."/>
            <person name="Higashiyama T."/>
            <person name="Minoda A."/>
            <person name="Sano M."/>
            <person name="Nomoto H."/>
            <person name="Oishi K."/>
            <person name="Hayashi H."/>
            <person name="Ohta F."/>
            <person name="Nishizaka S."/>
            <person name="Haga S."/>
            <person name="Miura S."/>
            <person name="Morishita T."/>
            <person name="Kabeya Y."/>
            <person name="Terasawa K."/>
            <person name="Suzuki Y."/>
            <person name="Ishii Y."/>
            <person name="Asakawa S."/>
            <person name="Takano H."/>
            <person name="Ohta N."/>
            <person name="Kuroiwa H."/>
            <person name="Tanaka K."/>
            <person name="Shimizu N."/>
            <person name="Sugano S."/>
            <person name="Sato N."/>
            <person name="Nozaki H."/>
            <person name="Ogasawara N."/>
            <person name="Kohara Y."/>
            <person name="Kuroiwa T."/>
        </authorList>
    </citation>
    <scope>NUCLEOTIDE SEQUENCE [LARGE SCALE GENOMIC DNA]</scope>
    <source>
        <strain evidence="2 3">10D</strain>
    </source>
</reference>
<proteinExistence type="predicted"/>
<dbReference type="EMBL" id="AP006496">
    <property type="protein sequence ID" value="BAM81221.1"/>
    <property type="molecule type" value="Genomic_DNA"/>
</dbReference>
<dbReference type="HOGENOM" id="CLU_536789_0_0_1"/>
<evidence type="ECO:0000313" key="3">
    <source>
        <dbReference type="Proteomes" id="UP000007014"/>
    </source>
</evidence>
<dbReference type="Gramene" id="CMN104CT">
    <property type="protein sequence ID" value="CMN104CT"/>
    <property type="gene ID" value="CMN104C"/>
</dbReference>
<feature type="region of interest" description="Disordered" evidence="1">
    <location>
        <begin position="179"/>
        <end position="210"/>
    </location>
</feature>
<gene>
    <name evidence="2" type="ORF">CYME_CMN104C</name>
</gene>
<protein>
    <submittedName>
        <fullName evidence="2">Uncharacterized protein</fullName>
    </submittedName>
</protein>
<accession>M1UTS4</accession>
<dbReference type="RefSeq" id="XP_005537257.1">
    <property type="nucleotide sequence ID" value="XM_005537200.1"/>
</dbReference>
<evidence type="ECO:0000256" key="1">
    <source>
        <dbReference type="SAM" id="MobiDB-lite"/>
    </source>
</evidence>
<dbReference type="OrthoDB" id="443932at2759"/>
<name>M1UTS4_CYAM1</name>
<evidence type="ECO:0000313" key="2">
    <source>
        <dbReference type="EMBL" id="BAM81221.1"/>
    </source>
</evidence>
<dbReference type="GeneID" id="16995323"/>
<dbReference type="KEGG" id="cme:CYME_CMN104C"/>
<organism evidence="2 3">
    <name type="scientific">Cyanidioschyzon merolae (strain NIES-3377 / 10D)</name>
    <name type="common">Unicellular red alga</name>
    <dbReference type="NCBI Taxonomy" id="280699"/>
    <lineage>
        <taxon>Eukaryota</taxon>
        <taxon>Rhodophyta</taxon>
        <taxon>Bangiophyceae</taxon>
        <taxon>Cyanidiales</taxon>
        <taxon>Cyanidiaceae</taxon>
        <taxon>Cyanidioschyzon</taxon>
    </lineage>
</organism>
<dbReference type="AlphaFoldDB" id="M1UTS4"/>
<dbReference type="PANTHER" id="PTHR38899:SF1">
    <property type="entry name" value="PROTEIN KINASE"/>
    <property type="match status" value="1"/>
</dbReference>